<gene>
    <name evidence="1" type="ORF">SAMN05421783_12037</name>
</gene>
<organism evidence="1 2">
    <name type="scientific">Thiocapsa roseopersicina</name>
    <dbReference type="NCBI Taxonomy" id="1058"/>
    <lineage>
        <taxon>Bacteria</taxon>
        <taxon>Pseudomonadati</taxon>
        <taxon>Pseudomonadota</taxon>
        <taxon>Gammaproteobacteria</taxon>
        <taxon>Chromatiales</taxon>
        <taxon>Chromatiaceae</taxon>
        <taxon>Thiocapsa</taxon>
    </lineage>
</organism>
<dbReference type="RefSeq" id="WP_093035559.1">
    <property type="nucleotide sequence ID" value="NZ_FNNZ01000020.1"/>
</dbReference>
<dbReference type="InterPro" id="IPR024501">
    <property type="entry name" value="DUF3141"/>
</dbReference>
<dbReference type="PANTHER" id="PTHR36837:SF2">
    <property type="entry name" value="POLY(3-HYDROXYALKANOATE) POLYMERASE SUBUNIT PHAC"/>
    <property type="match status" value="1"/>
</dbReference>
<dbReference type="Proteomes" id="UP000198816">
    <property type="component" value="Unassembled WGS sequence"/>
</dbReference>
<sequence length="814" mass="90912">MFDVADFAKYSDPFKLLAQPLDPKDVFDAWARVLPLSRPSTNGAEDKSADAGLPDLKVDEYADYVRDLERILQAHGWQASESTLTNIRKNIDAWTKISGAFMTPMLGKHWLDYTLDAAQRSVLYTDALRQRGNLFVEHEEGSNKTVLSWDHEMVVDGTKLARPVNYSLVRIVPPAGVAVREDGRPYIIIDPRAGHGSGIGGFKNESEVGAAIHQGHPTYFVTFTRLPVPGQTLADVTAAEADFVREVRRRHPDSPKPVVIGNCQGGWAAMLLAATNPDITGPVVANGAPLSYWAGQKGKNPMRYLGGLVGGATTVKLLSDLGNGQFDGANLVSNFERLSPSNTWWSKYYSLWDQVDTEVPRFVGFERWWGSFYFMTPAEISWIVENLFVGNRLGRGCANLNERTHVDLRNINSPIIIFASHGDNITPPQQALGWIADHYKDVEEIRARGQRILYTLHENVGHLGIFVSSSVAKKEHDQIISTLKAIEALAPGLYEMVIAEVQGEGVEKSFKVAFAERSIEQMMEQTGGDDSNRPFAAVARFSEIGTEIYDLTLRPIVQAISNETSAKLLADTSPMRMQRWLESDRNPLMQPVQGLAEDVRKQRRPAADDNPFRMMERAGAGLVTQWLDNARDMQNAMIEWNFHLLWGAPPVQAMGERLSRTVSEAPREDLRTLTSVQDALDRIELGDFADGVIRMLIFLASSRKEVRRSRLERSNRMLMATEPFASMKAKHRTRMIHKESLIVGYEPEAAMAALPKLILSMEDRRRAMALCEEIAGSRDEMSPETLAMLDRLARVLDLESSPALVETETLRRIA</sequence>
<keyword evidence="2" id="KW-1185">Reference proteome</keyword>
<dbReference type="Pfam" id="PF11339">
    <property type="entry name" value="DUF3141"/>
    <property type="match status" value="1"/>
</dbReference>
<reference evidence="2" key="1">
    <citation type="submission" date="2016-10" db="EMBL/GenBank/DDBJ databases">
        <authorList>
            <person name="Varghese N."/>
            <person name="Submissions S."/>
        </authorList>
    </citation>
    <scope>NUCLEOTIDE SEQUENCE [LARGE SCALE GENOMIC DNA]</scope>
    <source>
        <strain evidence="2">DSM 217</strain>
    </source>
</reference>
<dbReference type="OrthoDB" id="7231451at2"/>
<dbReference type="PANTHER" id="PTHR36837">
    <property type="entry name" value="POLY(3-HYDROXYALKANOATE) POLYMERASE SUBUNIT PHAC"/>
    <property type="match status" value="1"/>
</dbReference>
<dbReference type="Gene3D" id="3.40.50.1820">
    <property type="entry name" value="alpha/beta hydrolase"/>
    <property type="match status" value="1"/>
</dbReference>
<dbReference type="InterPro" id="IPR029058">
    <property type="entry name" value="AB_hydrolase_fold"/>
</dbReference>
<accession>A0A1H3AKL2</accession>
<evidence type="ECO:0008006" key="3">
    <source>
        <dbReference type="Google" id="ProtNLM"/>
    </source>
</evidence>
<proteinExistence type="predicted"/>
<name>A0A1H3AKL2_THIRO</name>
<protein>
    <recommendedName>
        <fullName evidence="3">Poly(3-hydroxyalkanoate) synthetase</fullName>
    </recommendedName>
</protein>
<evidence type="ECO:0000313" key="1">
    <source>
        <dbReference type="EMBL" id="SDX30226.1"/>
    </source>
</evidence>
<dbReference type="EMBL" id="FNNZ01000020">
    <property type="protein sequence ID" value="SDX30226.1"/>
    <property type="molecule type" value="Genomic_DNA"/>
</dbReference>
<dbReference type="STRING" id="1058.SAMN05421783_12037"/>
<dbReference type="InterPro" id="IPR051321">
    <property type="entry name" value="PHA/PHB_synthase"/>
</dbReference>
<dbReference type="SUPFAM" id="SSF53474">
    <property type="entry name" value="alpha/beta-Hydrolases"/>
    <property type="match status" value="1"/>
</dbReference>
<dbReference type="AlphaFoldDB" id="A0A1H3AKL2"/>
<evidence type="ECO:0000313" key="2">
    <source>
        <dbReference type="Proteomes" id="UP000198816"/>
    </source>
</evidence>